<evidence type="ECO:0000259" key="3">
    <source>
        <dbReference type="Pfam" id="PF00535"/>
    </source>
</evidence>
<protein>
    <submittedName>
        <fullName evidence="4">Glycosyltransferase, group 2 family protein</fullName>
        <ecNumber evidence="4">2.4.-.-</ecNumber>
    </submittedName>
</protein>
<dbReference type="EMBL" id="AWXA01000008">
    <property type="protein sequence ID" value="ERT61762.1"/>
    <property type="molecule type" value="Genomic_DNA"/>
</dbReference>
<dbReference type="STRING" id="1111454.HMPREF1250_2118"/>
<evidence type="ECO:0000313" key="4">
    <source>
        <dbReference type="EMBL" id="ERT61762.1"/>
    </source>
</evidence>
<dbReference type="PATRIC" id="fig|1111454.3.peg.452"/>
<dbReference type="eggNOG" id="COG1215">
    <property type="taxonomic scope" value="Bacteria"/>
</dbReference>
<evidence type="ECO:0000256" key="2">
    <source>
        <dbReference type="ARBA" id="ARBA00022679"/>
    </source>
</evidence>
<proteinExistence type="predicted"/>
<dbReference type="SUPFAM" id="SSF53448">
    <property type="entry name" value="Nucleotide-diphospho-sugar transferases"/>
    <property type="match status" value="1"/>
</dbReference>
<keyword evidence="2 4" id="KW-0808">Transferase</keyword>
<dbReference type="CDD" id="cd00761">
    <property type="entry name" value="Glyco_tranf_GTA_type"/>
    <property type="match status" value="1"/>
</dbReference>
<dbReference type="Gene3D" id="3.90.550.10">
    <property type="entry name" value="Spore Coat Polysaccharide Biosynthesis Protein SpsA, Chain A"/>
    <property type="match status" value="1"/>
</dbReference>
<organism evidence="4 5">
    <name type="scientific">Megasphaera vaginalis</name>
    <name type="common">ex Srinivasan et al. 2021</name>
    <dbReference type="NCBI Taxonomy" id="1111454"/>
    <lineage>
        <taxon>Bacteria</taxon>
        <taxon>Bacillati</taxon>
        <taxon>Bacillota</taxon>
        <taxon>Negativicutes</taxon>
        <taxon>Veillonellales</taxon>
        <taxon>Veillonellaceae</taxon>
        <taxon>Megasphaera</taxon>
    </lineage>
</organism>
<dbReference type="Proteomes" id="UP000017090">
    <property type="component" value="Unassembled WGS sequence"/>
</dbReference>
<comment type="caution">
    <text evidence="4">The sequence shown here is derived from an EMBL/GenBank/DDBJ whole genome shotgun (WGS) entry which is preliminary data.</text>
</comment>
<evidence type="ECO:0000256" key="1">
    <source>
        <dbReference type="ARBA" id="ARBA00022676"/>
    </source>
</evidence>
<evidence type="ECO:0000313" key="5">
    <source>
        <dbReference type="Proteomes" id="UP000017090"/>
    </source>
</evidence>
<dbReference type="Pfam" id="PF00535">
    <property type="entry name" value="Glycos_transf_2"/>
    <property type="match status" value="1"/>
</dbReference>
<sequence length="333" mass="38554">MAAQNDGSFLVSVIVPVYNVEPYIKKCIESIRNQTYDNLEIILIDDGSTDNSGKICDMYQMDTRIKVIHQKNQGVSRARNTGLDQMSGDYVLFVDSDDYIHKDLVFHCIEAVKKYNADIVTFNSFTIKNGKETMQSLQKHLLQNRDTYYQAILEDSIPCYVWNKFYKSELWQDTRMAGNTDFEDLLVMPFVIKKVKSFYLLDEALYYYNGDNNGSITHNISPKSKYGLFKSFETRIPLSIENGMKEYSIYCRYRAIRSAVGGIGLNFANPLLTMDQRQDMLNYLAAEEKKADRPRVGLKYELLFYGALHAPWISRFYGKSMYGIQRLKKLFSS</sequence>
<name>U7UQQ1_9FIRM</name>
<dbReference type="RefSeq" id="WP_023053052.1">
    <property type="nucleotide sequence ID" value="NZ_AWXA01000008.1"/>
</dbReference>
<dbReference type="OrthoDB" id="396512at2"/>
<dbReference type="AlphaFoldDB" id="U7UQQ1"/>
<keyword evidence="1 4" id="KW-0328">Glycosyltransferase</keyword>
<dbReference type="InterPro" id="IPR001173">
    <property type="entry name" value="Glyco_trans_2-like"/>
</dbReference>
<reference evidence="4 5" key="1">
    <citation type="submission" date="2013-09" db="EMBL/GenBank/DDBJ databases">
        <authorList>
            <person name="Durkin A.S."/>
            <person name="Haft D.R."/>
            <person name="McCorrison J."/>
            <person name="Torralba M."/>
            <person name="Gillis M."/>
            <person name="Haft D.H."/>
            <person name="Methe B."/>
            <person name="Sutton G."/>
            <person name="Nelson K.E."/>
        </authorList>
    </citation>
    <scope>NUCLEOTIDE SEQUENCE [LARGE SCALE GENOMIC DNA]</scope>
    <source>
        <strain evidence="4 5">BV3C16-1</strain>
    </source>
</reference>
<dbReference type="PANTHER" id="PTHR22916:SF51">
    <property type="entry name" value="GLYCOSYLTRANSFERASE EPSH-RELATED"/>
    <property type="match status" value="1"/>
</dbReference>
<gene>
    <name evidence="4" type="ORF">HMPREF1250_2118</name>
</gene>
<accession>U7UQQ1</accession>
<dbReference type="GO" id="GO:0016757">
    <property type="term" value="F:glycosyltransferase activity"/>
    <property type="evidence" value="ECO:0007669"/>
    <property type="project" value="UniProtKB-KW"/>
</dbReference>
<dbReference type="EC" id="2.4.-.-" evidence="4"/>
<keyword evidence="5" id="KW-1185">Reference proteome</keyword>
<dbReference type="InterPro" id="IPR029044">
    <property type="entry name" value="Nucleotide-diphossugar_trans"/>
</dbReference>
<feature type="domain" description="Glycosyltransferase 2-like" evidence="3">
    <location>
        <begin position="12"/>
        <end position="142"/>
    </location>
</feature>
<dbReference type="PANTHER" id="PTHR22916">
    <property type="entry name" value="GLYCOSYLTRANSFERASE"/>
    <property type="match status" value="1"/>
</dbReference>